<comment type="similarity">
    <text evidence="1 3">Belongs to the UreD family.</text>
</comment>
<dbReference type="GO" id="GO:0005737">
    <property type="term" value="C:cytoplasm"/>
    <property type="evidence" value="ECO:0007669"/>
    <property type="project" value="UniProtKB-SubCell"/>
</dbReference>
<reference evidence="4 5" key="1">
    <citation type="submission" date="2017-06" db="EMBL/GenBank/DDBJ databases">
        <title>Genome Sequencing and Comparative Genomics Analysis of Five Ureaplasma Urealyticums with Different Drug Resistance.</title>
        <authorList>
            <person name="Ma L."/>
            <person name="Jia T."/>
        </authorList>
    </citation>
    <scope>NUCLEOTIDE SEQUENCE [LARGE SCALE GENOMIC DNA]</scope>
    <source>
        <strain evidence="5">hebnu uu3</strain>
    </source>
</reference>
<comment type="subunit">
    <text evidence="3">UreD, UreF and UreG form a complex that acts as a GTP-hydrolysis-dependent molecular chaperone, activating the urease apoprotein by helping to assemble the nickel containing metallocenter of UreC. The UreE protein probably delivers the nickel.</text>
</comment>
<evidence type="ECO:0000313" key="5">
    <source>
        <dbReference type="Proteomes" id="UP000197054"/>
    </source>
</evidence>
<evidence type="ECO:0000313" key="4">
    <source>
        <dbReference type="EMBL" id="ASD30094.1"/>
    </source>
</evidence>
<protein>
    <recommendedName>
        <fullName evidence="3">Urease accessory protein UreD</fullName>
    </recommendedName>
</protein>
<evidence type="ECO:0000256" key="2">
    <source>
        <dbReference type="ARBA" id="ARBA00023186"/>
    </source>
</evidence>
<dbReference type="GO" id="GO:0016151">
    <property type="term" value="F:nickel cation binding"/>
    <property type="evidence" value="ECO:0007669"/>
    <property type="project" value="UniProtKB-UniRule"/>
</dbReference>
<comment type="function">
    <text evidence="3">Required for maturation of urease via the functional incorporation of the urease nickel metallocenter.</text>
</comment>
<dbReference type="PANTHER" id="PTHR33643">
    <property type="entry name" value="UREASE ACCESSORY PROTEIN D"/>
    <property type="match status" value="1"/>
</dbReference>
<dbReference type="OMA" id="CQHIIVH"/>
<accession>A0AAC9X748</accession>
<dbReference type="EMBL" id="CP021991">
    <property type="protein sequence ID" value="ASD30094.1"/>
    <property type="molecule type" value="Genomic_DNA"/>
</dbReference>
<dbReference type="RefSeq" id="WP_006688613.1">
    <property type="nucleotide sequence ID" value="NZ_CAUPLA010000001.1"/>
</dbReference>
<comment type="subcellular location">
    <subcellularLocation>
        <location evidence="3">Cytoplasm</location>
    </subcellularLocation>
</comment>
<sequence>MILNKEKIKNYAAYLYIKVAYDQAHSKMAHTVYFTNFYRSSKPLFLDEEDPINPCFQTISMGGGYVSGEIYRSDFEINDDARCIITTQSSAKAYKTVDGKTSEQHTNITLGKNSILEYISDNVIVYEDGKFAQFNNFKMDSSATLIYTECFGPGWSPHGSAYQYEKMYLNTKIYYDDKLVLFDNLKFQPRKNDESAFGIMDGYHYCGTMIVINQQVIEDDVIKIRDLVKEKYPDMDMIFGVSRMDIPGLGLRVLANTYYHVEKINAVAHDYFRRKLFNKKPLILRKP</sequence>
<dbReference type="Pfam" id="PF01774">
    <property type="entry name" value="UreD"/>
    <property type="match status" value="1"/>
</dbReference>
<dbReference type="SMR" id="A0AAC9X748"/>
<name>A0AAC9X748_UREPR</name>
<proteinExistence type="inferred from homology"/>
<dbReference type="InterPro" id="IPR002669">
    <property type="entry name" value="UreD"/>
</dbReference>
<dbReference type="AlphaFoldDB" id="A0AAC9X748"/>
<dbReference type="PANTHER" id="PTHR33643:SF1">
    <property type="entry name" value="UREASE ACCESSORY PROTEIN D"/>
    <property type="match status" value="1"/>
</dbReference>
<keyword evidence="3" id="KW-0996">Nickel insertion</keyword>
<keyword evidence="2 3" id="KW-0143">Chaperone</keyword>
<dbReference type="Proteomes" id="UP000197054">
    <property type="component" value="Chromosome"/>
</dbReference>
<keyword evidence="3" id="KW-0963">Cytoplasm</keyword>
<dbReference type="HAMAP" id="MF_01384">
    <property type="entry name" value="UreD"/>
    <property type="match status" value="1"/>
</dbReference>
<organism evidence="4 5">
    <name type="scientific">Ureaplasma parvum</name>
    <name type="common">Ureaplasma urealyticum biotype 1</name>
    <dbReference type="NCBI Taxonomy" id="134821"/>
    <lineage>
        <taxon>Bacteria</taxon>
        <taxon>Bacillati</taxon>
        <taxon>Mycoplasmatota</taxon>
        <taxon>Mycoplasmoidales</taxon>
        <taxon>Mycoplasmoidaceae</taxon>
        <taxon>Ureaplasma</taxon>
    </lineage>
</organism>
<gene>
    <name evidence="3" type="primary">ureD</name>
    <name evidence="4" type="ORF">CEG42_02610</name>
</gene>
<evidence type="ECO:0000256" key="3">
    <source>
        <dbReference type="HAMAP-Rule" id="MF_01384"/>
    </source>
</evidence>
<dbReference type="GeneID" id="29672331"/>
<evidence type="ECO:0000256" key="1">
    <source>
        <dbReference type="ARBA" id="ARBA00007177"/>
    </source>
</evidence>